<evidence type="ECO:0000256" key="10">
    <source>
        <dbReference type="ARBA" id="ARBA00023225"/>
    </source>
</evidence>
<comment type="caution">
    <text evidence="13">The sequence shown here is derived from an EMBL/GenBank/DDBJ whole genome shotgun (WGS) entry which is preliminary data.</text>
</comment>
<evidence type="ECO:0000256" key="2">
    <source>
        <dbReference type="ARBA" id="ARBA00010004"/>
    </source>
</evidence>
<comment type="similarity">
    <text evidence="2">Belongs to the FliJ family.</text>
</comment>
<dbReference type="Proteomes" id="UP000290517">
    <property type="component" value="Unassembled WGS sequence"/>
</dbReference>
<dbReference type="RefSeq" id="WP_051703091.1">
    <property type="nucleotide sequence ID" value="NZ_JOFV01000011.1"/>
</dbReference>
<organism evidence="13 14">
    <name type="scientific">Oerskovia turbata</name>
    <dbReference type="NCBI Taxonomy" id="1713"/>
    <lineage>
        <taxon>Bacteria</taxon>
        <taxon>Bacillati</taxon>
        <taxon>Actinomycetota</taxon>
        <taxon>Actinomycetes</taxon>
        <taxon>Micrococcales</taxon>
        <taxon>Cellulomonadaceae</taxon>
        <taxon>Oerskovia</taxon>
    </lineage>
</organism>
<keyword evidence="9" id="KW-0472">Membrane</keyword>
<evidence type="ECO:0000256" key="1">
    <source>
        <dbReference type="ARBA" id="ARBA00004413"/>
    </source>
</evidence>
<evidence type="ECO:0000313" key="12">
    <source>
        <dbReference type="EMBL" id="RXR23644.1"/>
    </source>
</evidence>
<evidence type="ECO:0000313" key="15">
    <source>
        <dbReference type="Proteomes" id="UP000290517"/>
    </source>
</evidence>
<reference evidence="14 15" key="1">
    <citation type="submission" date="2019-01" db="EMBL/GenBank/DDBJ databases">
        <title>Oerskovia turbata Genome sequencing and assembly.</title>
        <authorList>
            <person name="Dou T."/>
        </authorList>
    </citation>
    <scope>NUCLEOTIDE SEQUENCE [LARGE SCALE GENOMIC DNA]</scope>
    <source>
        <strain evidence="13 14">JCM12123</strain>
        <strain evidence="12 15">JCM3160</strain>
    </source>
</reference>
<dbReference type="GO" id="GO:0006935">
    <property type="term" value="P:chemotaxis"/>
    <property type="evidence" value="ECO:0007669"/>
    <property type="project" value="UniProtKB-KW"/>
</dbReference>
<dbReference type="InterPro" id="IPR053716">
    <property type="entry name" value="Flag_assembly_chemotaxis_eff"/>
</dbReference>
<keyword evidence="5" id="KW-1003">Cell membrane</keyword>
<dbReference type="Proteomes" id="UP000289805">
    <property type="component" value="Unassembled WGS sequence"/>
</dbReference>
<evidence type="ECO:0000313" key="14">
    <source>
        <dbReference type="Proteomes" id="UP000289805"/>
    </source>
</evidence>
<dbReference type="GO" id="GO:0071973">
    <property type="term" value="P:bacterial-type flagellum-dependent cell motility"/>
    <property type="evidence" value="ECO:0007669"/>
    <property type="project" value="InterPro"/>
</dbReference>
<name>A0A4Q1KUT0_9CELL</name>
<dbReference type="EMBL" id="SDJR01000010">
    <property type="protein sequence ID" value="RXR23644.1"/>
    <property type="molecule type" value="Genomic_DNA"/>
</dbReference>
<keyword evidence="8" id="KW-0653">Protein transport</keyword>
<gene>
    <name evidence="12" type="ORF">EQW73_15090</name>
    <name evidence="13" type="ORF">EQW78_13070</name>
</gene>
<accession>A0A4Q1KUT0</accession>
<feature type="compositionally biased region" description="Low complexity" evidence="11">
    <location>
        <begin position="134"/>
        <end position="145"/>
    </location>
</feature>
<dbReference type="Pfam" id="PF02050">
    <property type="entry name" value="FliJ"/>
    <property type="match status" value="1"/>
</dbReference>
<keyword evidence="7" id="KW-1005">Bacterial flagellum biogenesis</keyword>
<evidence type="ECO:0000256" key="9">
    <source>
        <dbReference type="ARBA" id="ARBA00023136"/>
    </source>
</evidence>
<dbReference type="GO" id="GO:0044781">
    <property type="term" value="P:bacterial-type flagellum organization"/>
    <property type="evidence" value="ECO:0007669"/>
    <property type="project" value="UniProtKB-KW"/>
</dbReference>
<evidence type="ECO:0000256" key="4">
    <source>
        <dbReference type="ARBA" id="ARBA00022448"/>
    </source>
</evidence>
<dbReference type="STRING" id="1713.GCA_000718325_02592"/>
<evidence type="ECO:0000256" key="5">
    <source>
        <dbReference type="ARBA" id="ARBA00022475"/>
    </source>
</evidence>
<feature type="region of interest" description="Disordered" evidence="11">
    <location>
        <begin position="111"/>
        <end position="145"/>
    </location>
</feature>
<evidence type="ECO:0000256" key="7">
    <source>
        <dbReference type="ARBA" id="ARBA00022795"/>
    </source>
</evidence>
<keyword evidence="13" id="KW-0969">Cilium</keyword>
<keyword evidence="15" id="KW-1185">Reference proteome</keyword>
<evidence type="ECO:0000256" key="11">
    <source>
        <dbReference type="SAM" id="MobiDB-lite"/>
    </source>
</evidence>
<dbReference type="GO" id="GO:0009288">
    <property type="term" value="C:bacterial-type flagellum"/>
    <property type="evidence" value="ECO:0007669"/>
    <property type="project" value="InterPro"/>
</dbReference>
<evidence type="ECO:0000313" key="13">
    <source>
        <dbReference type="EMBL" id="RXR32914.1"/>
    </source>
</evidence>
<dbReference type="GO" id="GO:0005886">
    <property type="term" value="C:plasma membrane"/>
    <property type="evidence" value="ECO:0007669"/>
    <property type="project" value="UniProtKB-SubCell"/>
</dbReference>
<feature type="compositionally biased region" description="Basic and acidic residues" evidence="11">
    <location>
        <begin position="111"/>
        <end position="122"/>
    </location>
</feature>
<dbReference type="Gene3D" id="1.10.287.1700">
    <property type="match status" value="1"/>
</dbReference>
<comment type="subcellular location">
    <subcellularLocation>
        <location evidence="1">Cell membrane</location>
        <topology evidence="1">Peripheral membrane protein</topology>
        <orientation evidence="1">Cytoplasmic side</orientation>
    </subcellularLocation>
</comment>
<keyword evidence="6" id="KW-0145">Chemotaxis</keyword>
<evidence type="ECO:0000256" key="6">
    <source>
        <dbReference type="ARBA" id="ARBA00022500"/>
    </source>
</evidence>
<evidence type="ECO:0000256" key="3">
    <source>
        <dbReference type="ARBA" id="ARBA00020392"/>
    </source>
</evidence>
<protein>
    <recommendedName>
        <fullName evidence="3">Flagellar FliJ protein</fullName>
    </recommendedName>
</protein>
<dbReference type="AlphaFoldDB" id="A0A4Q1KUT0"/>
<proteinExistence type="inferred from homology"/>
<keyword evidence="10" id="KW-1006">Bacterial flagellum protein export</keyword>
<dbReference type="OrthoDB" id="5125557at2"/>
<keyword evidence="4" id="KW-0813">Transport</keyword>
<sequence length="145" mass="15333">MSTKFRLAGVLRLRRLEEDTAKARLASAHADLAQTVEEAGGLSAYLESSPDHATTGASLAAIAASRAATSALFAALEAEARRKSAEVDAAFSGLQGARTARLGLEKLEDRHDQDVARAEGRAEQATLDEVASSTWRPTTGRTTRP</sequence>
<dbReference type="EMBL" id="SDJQ01000016">
    <property type="protein sequence ID" value="RXR32914.1"/>
    <property type="molecule type" value="Genomic_DNA"/>
</dbReference>
<dbReference type="InterPro" id="IPR012823">
    <property type="entry name" value="Flagell_FliJ"/>
</dbReference>
<keyword evidence="13" id="KW-0282">Flagellum</keyword>
<dbReference type="GO" id="GO:0015031">
    <property type="term" value="P:protein transport"/>
    <property type="evidence" value="ECO:0007669"/>
    <property type="project" value="UniProtKB-KW"/>
</dbReference>
<evidence type="ECO:0000256" key="8">
    <source>
        <dbReference type="ARBA" id="ARBA00022927"/>
    </source>
</evidence>
<keyword evidence="13" id="KW-0966">Cell projection</keyword>